<evidence type="ECO:0000256" key="1">
    <source>
        <dbReference type="ARBA" id="ARBA00004389"/>
    </source>
</evidence>
<sequence length="243" mass="27465">KPRKPFKSELEFLNLETKKIEKFPSLLTDQATVSLSVIIPAFNEEFRLTKMLDNAVDVSDNTSNVFMKYGEKKNLKKEFKCLKLQSNRGKGGAVTQGMLVAGGKLLLFVDADGASEFSDIELLENALKKISDDGFGIAIGSRAHMVNSEAVIKDTQCGFKLLTRKSGKKIFSKMNLEGWIFDIEILILAEKLNIPIKEVQVNWKEVEGTKINLLKDSLKMLRDLIVLRLCYYFEIWSCVEDES</sequence>
<feature type="domain" description="Glycosyltransferase 2-like" evidence="13">
    <location>
        <begin position="36"/>
        <end position="146"/>
    </location>
</feature>
<dbReference type="InterPro" id="IPR001173">
    <property type="entry name" value="Glyco_trans_2-like"/>
</dbReference>
<dbReference type="Gene3D" id="3.90.550.10">
    <property type="entry name" value="Spore Coat Polysaccharide Biosynthesis Protein SpsA, Chain A"/>
    <property type="match status" value="1"/>
</dbReference>
<keyword evidence="9" id="KW-0735">Signal-anchor</keyword>
<proteinExistence type="inferred from homology"/>
<keyword evidence="8" id="KW-0256">Endoplasmic reticulum</keyword>
<keyword evidence="11" id="KW-0472">Membrane</keyword>
<feature type="non-terminal residue" evidence="14">
    <location>
        <position position="1"/>
    </location>
</feature>
<protein>
    <recommendedName>
        <fullName evidence="4">dolichyl-phosphate beta-glucosyltransferase</fullName>
        <ecNumber evidence="4">2.4.1.117</ecNumber>
    </recommendedName>
</protein>
<dbReference type="Pfam" id="PF00535">
    <property type="entry name" value="Glycos_transf_2"/>
    <property type="match status" value="1"/>
</dbReference>
<keyword evidence="7" id="KW-0812">Transmembrane</keyword>
<dbReference type="InterPro" id="IPR029044">
    <property type="entry name" value="Nucleotide-diphossugar_trans"/>
</dbReference>
<evidence type="ECO:0000256" key="11">
    <source>
        <dbReference type="ARBA" id="ARBA00023136"/>
    </source>
</evidence>
<keyword evidence="6" id="KW-0808">Transferase</keyword>
<dbReference type="Proteomes" id="UP001211065">
    <property type="component" value="Unassembled WGS sequence"/>
</dbReference>
<comment type="caution">
    <text evidence="14">The sequence shown here is derived from an EMBL/GenBank/DDBJ whole genome shotgun (WGS) entry which is preliminary data.</text>
</comment>
<keyword evidence="5" id="KW-0328">Glycosyltransferase</keyword>
<dbReference type="AlphaFoldDB" id="A0AAD5TSW1"/>
<evidence type="ECO:0000256" key="5">
    <source>
        <dbReference type="ARBA" id="ARBA00022676"/>
    </source>
</evidence>
<evidence type="ECO:0000256" key="6">
    <source>
        <dbReference type="ARBA" id="ARBA00022679"/>
    </source>
</evidence>
<evidence type="ECO:0000256" key="8">
    <source>
        <dbReference type="ARBA" id="ARBA00022824"/>
    </source>
</evidence>
<evidence type="ECO:0000256" key="12">
    <source>
        <dbReference type="ARBA" id="ARBA00045097"/>
    </source>
</evidence>
<evidence type="ECO:0000256" key="2">
    <source>
        <dbReference type="ARBA" id="ARBA00004922"/>
    </source>
</evidence>
<dbReference type="EC" id="2.4.1.117" evidence="4"/>
<evidence type="ECO:0000256" key="10">
    <source>
        <dbReference type="ARBA" id="ARBA00022989"/>
    </source>
</evidence>
<comment type="pathway">
    <text evidence="2">Protein modification; protein glycosylation.</text>
</comment>
<comment type="subcellular location">
    <subcellularLocation>
        <location evidence="1">Endoplasmic reticulum membrane</location>
        <topology evidence="1">Single-pass membrane protein</topology>
    </subcellularLocation>
</comment>
<comment type="catalytic activity">
    <reaction evidence="12">
        <text>a di-trans,poly-cis-dolichyl phosphate + UDP-alpha-D-glucose = a di-trans,poly-cis-dolichyl beta-D-glucosyl phosphate + UDP</text>
        <dbReference type="Rhea" id="RHEA:15401"/>
        <dbReference type="Rhea" id="RHEA-COMP:19498"/>
        <dbReference type="Rhea" id="RHEA-COMP:19502"/>
        <dbReference type="ChEBI" id="CHEBI:57525"/>
        <dbReference type="ChEBI" id="CHEBI:57683"/>
        <dbReference type="ChEBI" id="CHEBI:58223"/>
        <dbReference type="ChEBI" id="CHEBI:58885"/>
        <dbReference type="EC" id="2.4.1.117"/>
    </reaction>
    <physiologicalReaction direction="left-to-right" evidence="12">
        <dbReference type="Rhea" id="RHEA:15402"/>
    </physiologicalReaction>
</comment>
<evidence type="ECO:0000313" key="14">
    <source>
        <dbReference type="EMBL" id="KAJ3199692.1"/>
    </source>
</evidence>
<keyword evidence="15" id="KW-1185">Reference proteome</keyword>
<feature type="non-terminal residue" evidence="14">
    <location>
        <position position="243"/>
    </location>
</feature>
<reference evidence="14" key="1">
    <citation type="submission" date="2020-05" db="EMBL/GenBank/DDBJ databases">
        <title>Phylogenomic resolution of chytrid fungi.</title>
        <authorList>
            <person name="Stajich J.E."/>
            <person name="Amses K."/>
            <person name="Simmons R."/>
            <person name="Seto K."/>
            <person name="Myers J."/>
            <person name="Bonds A."/>
            <person name="Quandt C.A."/>
            <person name="Barry K."/>
            <person name="Liu P."/>
            <person name="Grigoriev I."/>
            <person name="Longcore J.E."/>
            <person name="James T.Y."/>
        </authorList>
    </citation>
    <scope>NUCLEOTIDE SEQUENCE</scope>
    <source>
        <strain evidence="14">JEL0476</strain>
    </source>
</reference>
<dbReference type="SUPFAM" id="SSF53448">
    <property type="entry name" value="Nucleotide-diphospho-sugar transferases"/>
    <property type="match status" value="1"/>
</dbReference>
<dbReference type="GO" id="GO:0004581">
    <property type="term" value="F:dolichyl-phosphate beta-glucosyltransferase activity"/>
    <property type="evidence" value="ECO:0007669"/>
    <property type="project" value="UniProtKB-EC"/>
</dbReference>
<dbReference type="CDD" id="cd04188">
    <property type="entry name" value="DPG_synthase"/>
    <property type="match status" value="1"/>
</dbReference>
<comment type="similarity">
    <text evidence="3">Belongs to the glycosyltransferase 2 family.</text>
</comment>
<evidence type="ECO:0000313" key="15">
    <source>
        <dbReference type="Proteomes" id="UP001211065"/>
    </source>
</evidence>
<dbReference type="GO" id="GO:0006487">
    <property type="term" value="P:protein N-linked glycosylation"/>
    <property type="evidence" value="ECO:0007669"/>
    <property type="project" value="TreeGrafter"/>
</dbReference>
<evidence type="ECO:0000259" key="13">
    <source>
        <dbReference type="Pfam" id="PF00535"/>
    </source>
</evidence>
<dbReference type="InterPro" id="IPR035518">
    <property type="entry name" value="DPG_synthase"/>
</dbReference>
<evidence type="ECO:0000256" key="4">
    <source>
        <dbReference type="ARBA" id="ARBA00012583"/>
    </source>
</evidence>
<dbReference type="PANTHER" id="PTHR10859:SF91">
    <property type="entry name" value="DOLICHYL-PHOSPHATE BETA-GLUCOSYLTRANSFERASE"/>
    <property type="match status" value="1"/>
</dbReference>
<dbReference type="PANTHER" id="PTHR10859">
    <property type="entry name" value="GLYCOSYL TRANSFERASE"/>
    <property type="match status" value="1"/>
</dbReference>
<dbReference type="EMBL" id="JADGJW010002057">
    <property type="protein sequence ID" value="KAJ3199692.1"/>
    <property type="molecule type" value="Genomic_DNA"/>
</dbReference>
<evidence type="ECO:0000256" key="7">
    <source>
        <dbReference type="ARBA" id="ARBA00022692"/>
    </source>
</evidence>
<keyword evidence="10" id="KW-1133">Transmembrane helix</keyword>
<accession>A0AAD5TSW1</accession>
<dbReference type="GO" id="GO:0005789">
    <property type="term" value="C:endoplasmic reticulum membrane"/>
    <property type="evidence" value="ECO:0007669"/>
    <property type="project" value="UniProtKB-SubCell"/>
</dbReference>
<evidence type="ECO:0000256" key="9">
    <source>
        <dbReference type="ARBA" id="ARBA00022968"/>
    </source>
</evidence>
<gene>
    <name evidence="14" type="primary">ALG5</name>
    <name evidence="14" type="ORF">HK099_003047</name>
</gene>
<organism evidence="14 15">
    <name type="scientific">Clydaea vesicula</name>
    <dbReference type="NCBI Taxonomy" id="447962"/>
    <lineage>
        <taxon>Eukaryota</taxon>
        <taxon>Fungi</taxon>
        <taxon>Fungi incertae sedis</taxon>
        <taxon>Chytridiomycota</taxon>
        <taxon>Chytridiomycota incertae sedis</taxon>
        <taxon>Chytridiomycetes</taxon>
        <taxon>Lobulomycetales</taxon>
        <taxon>Lobulomycetaceae</taxon>
        <taxon>Clydaea</taxon>
    </lineage>
</organism>
<name>A0AAD5TSW1_9FUNG</name>
<evidence type="ECO:0000256" key="3">
    <source>
        <dbReference type="ARBA" id="ARBA00006739"/>
    </source>
</evidence>